<feature type="non-terminal residue" evidence="1">
    <location>
        <position position="1"/>
    </location>
</feature>
<evidence type="ECO:0000313" key="1">
    <source>
        <dbReference type="EMBL" id="KKL11984.1"/>
    </source>
</evidence>
<organism evidence="1">
    <name type="scientific">marine sediment metagenome</name>
    <dbReference type="NCBI Taxonomy" id="412755"/>
    <lineage>
        <taxon>unclassified sequences</taxon>
        <taxon>metagenomes</taxon>
        <taxon>ecological metagenomes</taxon>
    </lineage>
</organism>
<protein>
    <submittedName>
        <fullName evidence="1">Uncharacterized protein</fullName>
    </submittedName>
</protein>
<reference evidence="1" key="1">
    <citation type="journal article" date="2015" name="Nature">
        <title>Complex archaea that bridge the gap between prokaryotes and eukaryotes.</title>
        <authorList>
            <person name="Spang A."/>
            <person name="Saw J.H."/>
            <person name="Jorgensen S.L."/>
            <person name="Zaremba-Niedzwiedzka K."/>
            <person name="Martijn J."/>
            <person name="Lind A.E."/>
            <person name="van Eijk R."/>
            <person name="Schleper C."/>
            <person name="Guy L."/>
            <person name="Ettema T.J."/>
        </authorList>
    </citation>
    <scope>NUCLEOTIDE SEQUENCE</scope>
</reference>
<sequence>DKTNPCIEEIIVTGKFTKRKIREKEIMVWSRNEKVYCL</sequence>
<dbReference type="EMBL" id="LAZR01041442">
    <property type="protein sequence ID" value="KKL11984.1"/>
    <property type="molecule type" value="Genomic_DNA"/>
</dbReference>
<dbReference type="AlphaFoldDB" id="A0A0F9AQX7"/>
<accession>A0A0F9AQX7</accession>
<comment type="caution">
    <text evidence="1">The sequence shown here is derived from an EMBL/GenBank/DDBJ whole genome shotgun (WGS) entry which is preliminary data.</text>
</comment>
<gene>
    <name evidence="1" type="ORF">LCGC14_2540370</name>
</gene>
<name>A0A0F9AQX7_9ZZZZ</name>
<proteinExistence type="predicted"/>